<feature type="domain" description="Tripartite ATP-independent periplasmic transporters DctQ component" evidence="8">
    <location>
        <begin position="18"/>
        <end position="147"/>
    </location>
</feature>
<reference evidence="9 10" key="1">
    <citation type="submission" date="2023-08" db="EMBL/GenBank/DDBJ databases">
        <title>Transcriptome Analysis of Halomonas alkalicola CICC 11012s to Identify the Genes Involved in Alkaline Tolerances.</title>
        <authorList>
            <person name="Zhai L."/>
        </authorList>
    </citation>
    <scope>NUCLEOTIDE SEQUENCE [LARGE SCALE GENOMIC DNA]</scope>
    <source>
        <strain evidence="9 10">CICC 11012s</strain>
    </source>
</reference>
<evidence type="ECO:0000259" key="8">
    <source>
        <dbReference type="Pfam" id="PF04290"/>
    </source>
</evidence>
<keyword evidence="5 7" id="KW-1133">Transmembrane helix</keyword>
<feature type="transmembrane region" description="Helical" evidence="7">
    <location>
        <begin position="82"/>
        <end position="101"/>
    </location>
</feature>
<organism evidence="9 10">
    <name type="scientific">Halomonas alkalicola</name>
    <dbReference type="NCBI Taxonomy" id="1930622"/>
    <lineage>
        <taxon>Bacteria</taxon>
        <taxon>Pseudomonadati</taxon>
        <taxon>Pseudomonadota</taxon>
        <taxon>Gammaproteobacteria</taxon>
        <taxon>Oceanospirillales</taxon>
        <taxon>Halomonadaceae</taxon>
        <taxon>Halomonas</taxon>
    </lineage>
</organism>
<keyword evidence="4 7" id="KW-0812">Transmembrane</keyword>
<dbReference type="InterPro" id="IPR055348">
    <property type="entry name" value="DctQ"/>
</dbReference>
<dbReference type="Pfam" id="PF04290">
    <property type="entry name" value="DctQ"/>
    <property type="match status" value="1"/>
</dbReference>
<keyword evidence="3" id="KW-1003">Cell membrane</keyword>
<evidence type="ECO:0000256" key="5">
    <source>
        <dbReference type="ARBA" id="ARBA00022989"/>
    </source>
</evidence>
<protein>
    <recommendedName>
        <fullName evidence="7">TRAP transporter small permease protein</fullName>
    </recommendedName>
</protein>
<sequence length="160" mass="18076">MNTAAKIILTSLLVAVAGLQFSQVITRYVLGISFMGMQDMLMYPVLWLYILGSVNASREDQQIRANVLEIFLKSDWAKKVQLIVSDVVSLSIASWLTFWAWDFFMYSLKTEKMTPVLYWPTIYSDAALFLGLLAMSLFTAINIVTRFVSLNDKKGALNNA</sequence>
<evidence type="ECO:0000256" key="1">
    <source>
        <dbReference type="ARBA" id="ARBA00004651"/>
    </source>
</evidence>
<evidence type="ECO:0000256" key="4">
    <source>
        <dbReference type="ARBA" id="ARBA00022692"/>
    </source>
</evidence>
<accession>A0ABY9H8M6</accession>
<comment type="function">
    <text evidence="7">Part of the tripartite ATP-independent periplasmic (TRAP) transport system.</text>
</comment>
<keyword evidence="2 7" id="KW-0813">Transport</keyword>
<evidence type="ECO:0000313" key="10">
    <source>
        <dbReference type="Proteomes" id="UP001235344"/>
    </source>
</evidence>
<keyword evidence="10" id="KW-1185">Reference proteome</keyword>
<evidence type="ECO:0000256" key="2">
    <source>
        <dbReference type="ARBA" id="ARBA00022448"/>
    </source>
</evidence>
<evidence type="ECO:0000256" key="7">
    <source>
        <dbReference type="RuleBase" id="RU369079"/>
    </source>
</evidence>
<comment type="subcellular location">
    <subcellularLocation>
        <location evidence="7">Cell inner membrane</location>
        <topology evidence="7">Multi-pass membrane protein</topology>
    </subcellularLocation>
    <subcellularLocation>
        <location evidence="1">Cell membrane</location>
        <topology evidence="1">Multi-pass membrane protein</topology>
    </subcellularLocation>
</comment>
<comment type="caution">
    <text evidence="7">Lacks conserved residue(s) required for the propagation of feature annotation.</text>
</comment>
<evidence type="ECO:0000256" key="6">
    <source>
        <dbReference type="ARBA" id="ARBA00023136"/>
    </source>
</evidence>
<keyword evidence="6 7" id="KW-0472">Membrane</keyword>
<comment type="similarity">
    <text evidence="7">Belongs to the TRAP transporter small permease family.</text>
</comment>
<dbReference type="Proteomes" id="UP001235344">
    <property type="component" value="Chromosome"/>
</dbReference>
<gene>
    <name evidence="9" type="ORF">B6N23_08350</name>
</gene>
<evidence type="ECO:0000256" key="3">
    <source>
        <dbReference type="ARBA" id="ARBA00022475"/>
    </source>
</evidence>
<feature type="transmembrane region" description="Helical" evidence="7">
    <location>
        <begin position="121"/>
        <end position="144"/>
    </location>
</feature>
<keyword evidence="7" id="KW-0997">Cell inner membrane</keyword>
<proteinExistence type="inferred from homology"/>
<name>A0ABY9H8M6_9GAMM</name>
<dbReference type="EMBL" id="CP131913">
    <property type="protein sequence ID" value="WLI74864.1"/>
    <property type="molecule type" value="Genomic_DNA"/>
</dbReference>
<comment type="subunit">
    <text evidence="7">The complex comprises the extracytoplasmic solute receptor protein and the two transmembrane proteins.</text>
</comment>
<dbReference type="RefSeq" id="WP_081711937.1">
    <property type="nucleotide sequence ID" value="NZ_CP131913.1"/>
</dbReference>
<feature type="transmembrane region" description="Helical" evidence="7">
    <location>
        <begin position="32"/>
        <end position="51"/>
    </location>
</feature>
<evidence type="ECO:0000313" key="9">
    <source>
        <dbReference type="EMBL" id="WLI74864.1"/>
    </source>
</evidence>